<dbReference type="RefSeq" id="WP_004644586.1">
    <property type="nucleotide sequence ID" value="NZ_AIEB01000005.1"/>
</dbReference>
<evidence type="ECO:0000313" key="1">
    <source>
        <dbReference type="EMBL" id="ENU36580.1"/>
    </source>
</evidence>
<name>N8QDK1_9GAMM</name>
<dbReference type="AlphaFoldDB" id="N8QDK1"/>
<keyword evidence="2" id="KW-1185">Reference proteome</keyword>
<dbReference type="HOGENOM" id="CLU_2730694_0_0_6"/>
<evidence type="ECO:0000313" key="2">
    <source>
        <dbReference type="Proteomes" id="UP000023776"/>
    </source>
</evidence>
<dbReference type="PATRIC" id="fig|981333.9.peg.1247"/>
<gene>
    <name evidence="1" type="ORF">F988_01213</name>
</gene>
<dbReference type="Proteomes" id="UP000023776">
    <property type="component" value="Unassembled WGS sequence"/>
</dbReference>
<dbReference type="GeneID" id="99691694"/>
<reference evidence="1 2" key="1">
    <citation type="submission" date="2013-02" db="EMBL/GenBank/DDBJ databases">
        <title>The Genome Sequence of Acinetobacter parvus CIP 108168.</title>
        <authorList>
            <consortium name="The Broad Institute Genome Sequencing Platform"/>
            <consortium name="The Broad Institute Genome Sequencing Center for Infectious Disease"/>
            <person name="Cerqueira G."/>
            <person name="Feldgarden M."/>
            <person name="Courvalin P."/>
            <person name="Perichon B."/>
            <person name="Grillot-Courvalin C."/>
            <person name="Clermont D."/>
            <person name="Rocha E."/>
            <person name="Yoon E.-J."/>
            <person name="Nemec A."/>
            <person name="Walker B."/>
            <person name="Young S.K."/>
            <person name="Zeng Q."/>
            <person name="Gargeya S."/>
            <person name="Fitzgerald M."/>
            <person name="Haas B."/>
            <person name="Abouelleil A."/>
            <person name="Alvarado L."/>
            <person name="Arachchi H.M."/>
            <person name="Berlin A.M."/>
            <person name="Chapman S.B."/>
            <person name="Dewar J."/>
            <person name="Goldberg J."/>
            <person name="Griggs A."/>
            <person name="Gujja S."/>
            <person name="Hansen M."/>
            <person name="Howarth C."/>
            <person name="Imamovic A."/>
            <person name="Larimer J."/>
            <person name="McCowan C."/>
            <person name="Murphy C."/>
            <person name="Neiman D."/>
            <person name="Pearson M."/>
            <person name="Priest M."/>
            <person name="Roberts A."/>
            <person name="Saif S."/>
            <person name="Shea T."/>
            <person name="Sisk P."/>
            <person name="Sykes S."/>
            <person name="Wortman J."/>
            <person name="Nusbaum C."/>
            <person name="Birren B."/>
        </authorList>
    </citation>
    <scope>NUCLEOTIDE SEQUENCE [LARGE SCALE GENOMIC DNA]</scope>
    <source>
        <strain evidence="1 2">CIP 108168</strain>
    </source>
</reference>
<protein>
    <submittedName>
        <fullName evidence="1">Uncharacterized protein</fullName>
    </submittedName>
</protein>
<proteinExistence type="predicted"/>
<accession>N8QDK1</accession>
<comment type="caution">
    <text evidence="1">The sequence shown here is derived from an EMBL/GenBank/DDBJ whole genome shotgun (WGS) entry which is preliminary data.</text>
</comment>
<organism evidence="1 2">
    <name type="scientific">Acinetobacter parvus DSM 16617 = CIP 108168</name>
    <dbReference type="NCBI Taxonomy" id="981333"/>
    <lineage>
        <taxon>Bacteria</taxon>
        <taxon>Pseudomonadati</taxon>
        <taxon>Pseudomonadota</taxon>
        <taxon>Gammaproteobacteria</taxon>
        <taxon>Moraxellales</taxon>
        <taxon>Moraxellaceae</taxon>
        <taxon>Acinetobacter</taxon>
    </lineage>
</organism>
<dbReference type="EMBL" id="APOM01000042">
    <property type="protein sequence ID" value="ENU36580.1"/>
    <property type="molecule type" value="Genomic_DNA"/>
</dbReference>
<sequence length="71" mass="7931">MSIISIKKLGDESFLLKMKDKKSFDVLVETIKGNFGYSFNQGLQLNADILEIVIAGVSEENLKRHLAVVSF</sequence>